<feature type="coiled-coil region" evidence="1">
    <location>
        <begin position="262"/>
        <end position="406"/>
    </location>
</feature>
<feature type="compositionally biased region" description="Basic and acidic residues" evidence="2">
    <location>
        <begin position="1535"/>
        <end position="1545"/>
    </location>
</feature>
<evidence type="ECO:0000256" key="1">
    <source>
        <dbReference type="SAM" id="Coils"/>
    </source>
</evidence>
<proteinExistence type="predicted"/>
<feature type="coiled-coil region" evidence="1">
    <location>
        <begin position="523"/>
        <end position="550"/>
    </location>
</feature>
<feature type="region of interest" description="Disordered" evidence="2">
    <location>
        <begin position="1429"/>
        <end position="1545"/>
    </location>
</feature>
<feature type="compositionally biased region" description="Polar residues" evidence="2">
    <location>
        <begin position="1469"/>
        <end position="1483"/>
    </location>
</feature>
<feature type="compositionally biased region" description="Polar residues" evidence="2">
    <location>
        <begin position="1508"/>
        <end position="1520"/>
    </location>
</feature>
<dbReference type="EMBL" id="GEEE01016828">
    <property type="protein sequence ID" value="JAP46397.1"/>
    <property type="molecule type" value="Transcribed_RNA"/>
</dbReference>
<reference evidence="3" key="1">
    <citation type="submission" date="2016-01" db="EMBL/GenBank/DDBJ databases">
        <title>Reference transcriptome for the parasite Schistocephalus solidus: insights into the molecular evolution of parasitism.</title>
        <authorList>
            <person name="Hebert F.O."/>
            <person name="Grambauer S."/>
            <person name="Barber I."/>
            <person name="Landry C.R."/>
            <person name="Aubin-Horth N."/>
        </authorList>
    </citation>
    <scope>NUCLEOTIDE SEQUENCE</scope>
</reference>
<evidence type="ECO:0000256" key="2">
    <source>
        <dbReference type="SAM" id="MobiDB-lite"/>
    </source>
</evidence>
<feature type="region of interest" description="Disordered" evidence="2">
    <location>
        <begin position="955"/>
        <end position="980"/>
    </location>
</feature>
<feature type="coiled-coil region" evidence="1">
    <location>
        <begin position="576"/>
        <end position="855"/>
    </location>
</feature>
<protein>
    <submittedName>
        <fullName evidence="3">Uncharacterized protein</fullName>
    </submittedName>
</protein>
<feature type="compositionally biased region" description="Basic residues" evidence="2">
    <location>
        <begin position="1449"/>
        <end position="1467"/>
    </location>
</feature>
<evidence type="ECO:0000313" key="3">
    <source>
        <dbReference type="EMBL" id="JAP46397.1"/>
    </source>
</evidence>
<accession>A0A0X3P915</accession>
<gene>
    <name evidence="3" type="ORF">TR144033</name>
</gene>
<dbReference type="Gene3D" id="1.10.287.1490">
    <property type="match status" value="1"/>
</dbReference>
<organism evidence="3">
    <name type="scientific">Schistocephalus solidus</name>
    <name type="common">Tapeworm</name>
    <dbReference type="NCBI Taxonomy" id="70667"/>
    <lineage>
        <taxon>Eukaryota</taxon>
        <taxon>Metazoa</taxon>
        <taxon>Spiralia</taxon>
        <taxon>Lophotrochozoa</taxon>
        <taxon>Platyhelminthes</taxon>
        <taxon>Cestoda</taxon>
        <taxon>Eucestoda</taxon>
        <taxon>Diphyllobothriidea</taxon>
        <taxon>Diphyllobothriidae</taxon>
        <taxon>Schistocephalus</taxon>
    </lineage>
</organism>
<sequence length="1545" mass="170132">MTLNIGKRACLEEWAGRVIKKDVSLIDVKSWNLFFELLDKAFERKPKEGIFENKAESIIDRLNDFFAANFRELLGLQPDLSEMSDFSVSCTMLLILTVGLRINAKVFMDAAFQLQPSLHADVVQMVRPLIEGNSVSLSSFDTLLSSPVSFGSPDCTRFEKFPSLPLTCPPASRTDRLPDLSVKKFDENSQPTLSDNAPGFVTPFHRPLPSSVAKLRRFMTPDNIQPGAEFTSTGSPLCSLQNILDSPQMAQKNLLVSKLEEIRSLKLKLAQQRDICEELQNDNCQLERTVVESDRRIAELEQRVRTKEAELTDLRDEVEEAKFLRTEKDNLERKNSRLRELLESANEKVNTLKYVQEENENLLRENGELESLVKNLQSQASKSASYERLNSQYQQVRAALETAEHTILEFVKERESARAASEAEARVLSTAALRRLCGGTPTSQNHCTCTCHHSTSVETGKPEPPSLTEIGSPPVDTIMEVSICRDAHLGSELDISYSGGEVMSDVLAADKCIQELESKTAELSDIKASLLSAQSEIVELRKEAKRERLKSLFHRALESHRRSILEVKIKAKDEVLSGLENDMESVHNILQSKERELAAAMVRVENLENDLASAKEEGDGKAARWSEQRRQLTEEIQRCRQQLQAREANLTGQLQQAKAQHQTEISELQFQVEQLKDQIADLSHEHNKQLSSINNKLSSERANFDNQVASLCCEKEALVHELQEATVALSTARDETLRLDTQAKELQAELVHARGQVTSLSDRLTVSADNVTRLEAELAVCKKRLAEAVAQNGEDSAALSNARASCINNLRVSLMSAEQREAEARHEASMARFLCDTTEKENARLLGRITALESRLDTEAVERLNLEDRLAKEAVRWRQLQGACQEQEALIASLKHQVETLMAQKQAAEEAHRLSMLRHLQSFYAQQEAEERVAMLECSRKQSAYSLEHLHKYSTSLTDSKSRSRNDHTSVPALGHPEPLNLTANATANISDLHGGSGVGSGVVAPPVLRTSSTPSALAPARQSPMPVVFTDDGDNANTTESEDFAPITELIEPQTEEQHTPASLVLPLEQFCNSPLFNGDCAQFNRLSPRSPICPSSQVGSGRLESPSPTSISSAIYSETFESSLNSVTHSPNQVSLVYAGSSIPCTPVSVGTVSSISPCPEEVCLTANYVTYKNLSVADYAASAQIHRSEQLRSSPLISADSSPVPSVHAFPYADCTAAVSPQKDHRINLPVADALQMRRIQRLLLLPSADEDPSYTVSLETKTLPPEATALPCIPSPGAQREYNTDPTTAVSVLEKAQIPSAPNYQKVLPTSQGAVDSPNNLTTQVTAQSFGPLQYRTLPVHSSHRPVPDLTIEQMKAYQVTINKSSADMSCFKRTDSSLSLSSIPTTQIRLSPPKLARFHSAFELTLASADSVSLVSAAESAKISRATSHHHHHRDVASGTLGFRRLKERFKRSRHSKSKHSRPASFTASGPESPSALISTAAYPPPTPTGDGPVPLEEDHNGSLVSGKSVKSQNKFHLPIIFGKKSAKASKKETTKPTSG</sequence>
<keyword evidence="1" id="KW-0175">Coiled coil</keyword>
<feature type="coiled-coil region" evidence="1">
    <location>
        <begin position="884"/>
        <end position="911"/>
    </location>
</feature>
<name>A0A0X3P915_SCHSO</name>